<dbReference type="KEGG" id="mdb:OVN18_01370"/>
<dbReference type="RefSeq" id="WP_267781483.1">
    <property type="nucleotide sequence ID" value="NZ_CP113089.1"/>
</dbReference>
<evidence type="ECO:0000313" key="2">
    <source>
        <dbReference type="Proteomes" id="UP001164706"/>
    </source>
</evidence>
<dbReference type="EMBL" id="CP113089">
    <property type="protein sequence ID" value="WAB81697.1"/>
    <property type="molecule type" value="Genomic_DNA"/>
</dbReference>
<name>A0A9E8SBL7_9MICO</name>
<protein>
    <submittedName>
        <fullName evidence="1">Uncharacterized protein</fullName>
    </submittedName>
</protein>
<evidence type="ECO:0000313" key="1">
    <source>
        <dbReference type="EMBL" id="WAB81697.1"/>
    </source>
</evidence>
<sequence>MAAVMLLAGLAACSPFGSGPDRDEQAIAVVERSVESAVPEANGVFVTMAFSGPSDRSMSVRLYIDPVDDAALTDAVDRAAREAWETSPIALVELALEAVAGERPADPPRGVEQVTDLRVVADALGIDARYVVDGRLALPETTLVRLYGPAGADVE</sequence>
<organism evidence="1 2">
    <name type="scientific">Microcella daejeonensis</name>
    <dbReference type="NCBI Taxonomy" id="2994971"/>
    <lineage>
        <taxon>Bacteria</taxon>
        <taxon>Bacillati</taxon>
        <taxon>Actinomycetota</taxon>
        <taxon>Actinomycetes</taxon>
        <taxon>Micrococcales</taxon>
        <taxon>Microbacteriaceae</taxon>
        <taxon>Microcella</taxon>
    </lineage>
</organism>
<gene>
    <name evidence="1" type="ORF">OVN18_01370</name>
</gene>
<proteinExistence type="predicted"/>
<reference evidence="1" key="1">
    <citation type="submission" date="2022-11" db="EMBL/GenBank/DDBJ databases">
        <title>Description of Microcella daejonensis nov. sp, isolated from riverside soil.</title>
        <authorList>
            <person name="Molina K.M."/>
            <person name="Kim S.B."/>
        </authorList>
    </citation>
    <scope>NUCLEOTIDE SEQUENCE</scope>
    <source>
        <strain evidence="1">MMS21-STM12</strain>
    </source>
</reference>
<accession>A0A9E8SBL7</accession>
<dbReference type="AlphaFoldDB" id="A0A9E8SBL7"/>
<dbReference type="Proteomes" id="UP001164706">
    <property type="component" value="Chromosome"/>
</dbReference>
<keyword evidence="2" id="KW-1185">Reference proteome</keyword>